<sequence length="134" mass="14412">MTAGYSGTPLVRKLGIKAGHRVLLDEAPGGFVLDGLPDGVSVDHRAGPGPYDVVLAFTPDRAALERAVRAHQTRIERNGAIWVAWPKRASGVPTDLTEDGVREVALPRGLVDVKVCAVDAVWSGLKLVIRRENR</sequence>
<dbReference type="OrthoDB" id="9800461at2"/>
<dbReference type="Proteomes" id="UP000295621">
    <property type="component" value="Unassembled WGS sequence"/>
</dbReference>
<evidence type="ECO:0000313" key="2">
    <source>
        <dbReference type="Proteomes" id="UP000295621"/>
    </source>
</evidence>
<organism evidence="1 2">
    <name type="scientific">Jiangella ureilytica</name>
    <dbReference type="NCBI Taxonomy" id="2530374"/>
    <lineage>
        <taxon>Bacteria</taxon>
        <taxon>Bacillati</taxon>
        <taxon>Actinomycetota</taxon>
        <taxon>Actinomycetes</taxon>
        <taxon>Jiangellales</taxon>
        <taxon>Jiangellaceae</taxon>
        <taxon>Jiangella</taxon>
    </lineage>
</organism>
<proteinExistence type="predicted"/>
<name>A0A4R4RIH3_9ACTN</name>
<dbReference type="RefSeq" id="WP_131986379.1">
    <property type="nucleotide sequence ID" value="NZ_SMKL01000059.1"/>
</dbReference>
<accession>A0A4R4RIH3</accession>
<reference evidence="1 2" key="1">
    <citation type="submission" date="2019-02" db="EMBL/GenBank/DDBJ databases">
        <title>Draft genome sequences of novel Actinobacteria.</title>
        <authorList>
            <person name="Sahin N."/>
            <person name="Ay H."/>
            <person name="Saygin H."/>
        </authorList>
    </citation>
    <scope>NUCLEOTIDE SEQUENCE [LARGE SCALE GENOMIC DNA]</scope>
    <source>
        <strain evidence="1 2">KC603</strain>
    </source>
</reference>
<evidence type="ECO:0000313" key="1">
    <source>
        <dbReference type="EMBL" id="TDC48263.1"/>
    </source>
</evidence>
<protein>
    <submittedName>
        <fullName evidence="1">DUF3052 family protein</fullName>
    </submittedName>
</protein>
<dbReference type="AlphaFoldDB" id="A0A4R4RIH3"/>
<gene>
    <name evidence="1" type="ORF">E1212_21865</name>
</gene>
<keyword evidence="2" id="KW-1185">Reference proteome</keyword>
<dbReference type="EMBL" id="SMKL01000059">
    <property type="protein sequence ID" value="TDC48263.1"/>
    <property type="molecule type" value="Genomic_DNA"/>
</dbReference>
<comment type="caution">
    <text evidence="1">The sequence shown here is derived from an EMBL/GenBank/DDBJ whole genome shotgun (WGS) entry which is preliminary data.</text>
</comment>